<dbReference type="RefSeq" id="WP_088708500.1">
    <property type="nucleotide sequence ID" value="NZ_LSTO01000001.1"/>
</dbReference>
<evidence type="ECO:0008006" key="3">
    <source>
        <dbReference type="Google" id="ProtNLM"/>
    </source>
</evidence>
<accession>A0A254TG68</accession>
<dbReference type="InterPro" id="IPR021317">
    <property type="entry name" value="DUF2917"/>
</dbReference>
<name>A0A254TG68_9BURK</name>
<organism evidence="1 2">
    <name type="scientific">Noviherbaspirillum denitrificans</name>
    <dbReference type="NCBI Taxonomy" id="1968433"/>
    <lineage>
        <taxon>Bacteria</taxon>
        <taxon>Pseudomonadati</taxon>
        <taxon>Pseudomonadota</taxon>
        <taxon>Betaproteobacteria</taxon>
        <taxon>Burkholderiales</taxon>
        <taxon>Oxalobacteraceae</taxon>
        <taxon>Noviherbaspirillum</taxon>
    </lineage>
</organism>
<evidence type="ECO:0000313" key="2">
    <source>
        <dbReference type="Proteomes" id="UP000197535"/>
    </source>
</evidence>
<proteinExistence type="predicted"/>
<evidence type="ECO:0000313" key="1">
    <source>
        <dbReference type="EMBL" id="OWW21649.1"/>
    </source>
</evidence>
<dbReference type="Pfam" id="PF11142">
    <property type="entry name" value="DUF2917"/>
    <property type="match status" value="1"/>
</dbReference>
<dbReference type="Proteomes" id="UP000197535">
    <property type="component" value="Unassembled WGS sequence"/>
</dbReference>
<sequence>MDIAARPGFLDLMTNPALRAKTPCVPVAPARVVMKLDPYRIATLETKGPAEIGCMEGQVWITLPGQTEDVILHAGQRHLLPRATRGVVISTVGTRCPATFGIRATVTKPWSGRAEMPFQLEFA</sequence>
<keyword evidence="2" id="KW-1185">Reference proteome</keyword>
<reference evidence="1 2" key="1">
    <citation type="submission" date="2016-02" db="EMBL/GenBank/DDBJ databases">
        <authorList>
            <person name="Wen L."/>
            <person name="He K."/>
            <person name="Yang H."/>
        </authorList>
    </citation>
    <scope>NUCLEOTIDE SEQUENCE [LARGE SCALE GENOMIC DNA]</scope>
    <source>
        <strain evidence="1 2">TSA40</strain>
    </source>
</reference>
<gene>
    <name evidence="1" type="ORF">AYR66_21335</name>
</gene>
<comment type="caution">
    <text evidence="1">The sequence shown here is derived from an EMBL/GenBank/DDBJ whole genome shotgun (WGS) entry which is preliminary data.</text>
</comment>
<dbReference type="EMBL" id="LSTO01000001">
    <property type="protein sequence ID" value="OWW21649.1"/>
    <property type="molecule type" value="Genomic_DNA"/>
</dbReference>
<dbReference type="AlphaFoldDB" id="A0A254TG68"/>
<dbReference type="OrthoDB" id="9181235at2"/>
<protein>
    <recommendedName>
        <fullName evidence="3">DUF2917 domain-containing protein</fullName>
    </recommendedName>
</protein>